<protein>
    <submittedName>
        <fullName evidence="2">Uncharacterized protein</fullName>
    </submittedName>
</protein>
<keyword evidence="3" id="KW-1185">Reference proteome</keyword>
<dbReference type="EMBL" id="KN275957">
    <property type="protein sequence ID" value="EEH43847.2"/>
    <property type="molecule type" value="Genomic_DNA"/>
</dbReference>
<dbReference type="HOGENOM" id="CLU_1454846_0_0_1"/>
<dbReference type="VEuPathDB" id="FungiDB:PADG_00136"/>
<reference evidence="2 3" key="1">
    <citation type="journal article" date="2011" name="PLoS Genet.">
        <title>Comparative genomic analysis of human fungal pathogens causing paracoccidioidomycosis.</title>
        <authorList>
            <person name="Desjardins C.A."/>
            <person name="Champion M.D."/>
            <person name="Holder J.W."/>
            <person name="Muszewska A."/>
            <person name="Goldberg J."/>
            <person name="Bailao A.M."/>
            <person name="Brigido M.M."/>
            <person name="Ferreira M.E."/>
            <person name="Garcia A.M."/>
            <person name="Grynberg M."/>
            <person name="Gujja S."/>
            <person name="Heiman D.I."/>
            <person name="Henn M.R."/>
            <person name="Kodira C.D."/>
            <person name="Leon-Narvaez H."/>
            <person name="Longo L.V."/>
            <person name="Ma L.J."/>
            <person name="Malavazi I."/>
            <person name="Matsuo A.L."/>
            <person name="Morais F.V."/>
            <person name="Pereira M."/>
            <person name="Rodriguez-Brito S."/>
            <person name="Sakthikumar S."/>
            <person name="Salem-Izacc S.M."/>
            <person name="Sykes S.M."/>
            <person name="Teixeira M.M."/>
            <person name="Vallejo M.C."/>
            <person name="Walter M.E."/>
            <person name="Yandava C."/>
            <person name="Young S."/>
            <person name="Zeng Q."/>
            <person name="Zucker J."/>
            <person name="Felipe M.S."/>
            <person name="Goldman G.H."/>
            <person name="Haas B.J."/>
            <person name="McEwen J.G."/>
            <person name="Nino-Vega G."/>
            <person name="Puccia R."/>
            <person name="San-Blas G."/>
            <person name="Soares C.M."/>
            <person name="Birren B.W."/>
            <person name="Cuomo C.A."/>
        </authorList>
    </citation>
    <scope>NUCLEOTIDE SEQUENCE [LARGE SCALE GENOMIC DNA]</scope>
    <source>
        <strain evidence="2 3">Pb18</strain>
    </source>
</reference>
<organism evidence="2 3">
    <name type="scientific">Paracoccidioides brasiliensis (strain Pb18)</name>
    <dbReference type="NCBI Taxonomy" id="502780"/>
    <lineage>
        <taxon>Eukaryota</taxon>
        <taxon>Fungi</taxon>
        <taxon>Dikarya</taxon>
        <taxon>Ascomycota</taxon>
        <taxon>Pezizomycotina</taxon>
        <taxon>Eurotiomycetes</taxon>
        <taxon>Eurotiomycetidae</taxon>
        <taxon>Onygenales</taxon>
        <taxon>Ajellomycetaceae</taxon>
        <taxon>Paracoccidioides</taxon>
    </lineage>
</organism>
<dbReference type="AlphaFoldDB" id="C1FZU6"/>
<name>C1FZU6_PARBD</name>
<evidence type="ECO:0000313" key="3">
    <source>
        <dbReference type="Proteomes" id="UP000001628"/>
    </source>
</evidence>
<dbReference type="KEGG" id="pbn:PADG_00136"/>
<gene>
    <name evidence="2" type="ORF">PADG_00136</name>
</gene>
<sequence>MLSNSHDPSPGMVKPAEAVVDIASMDSYKRGVSHAGAPAWPPGKGKRTGGGGPWGGQDSVGEWLARKGGGWTKKDTESNVRLRWGRGLAVILLRRHGGIGMTVGTSMKLVGSGASCGAGEPMFAGVAAEKPRRVGPIGAHGLAQAIDSCVHSSQVRRLNYRGLAASAVAVGPNILKTLYNGSFRFK</sequence>
<dbReference type="Proteomes" id="UP000001628">
    <property type="component" value="Unassembled WGS sequence"/>
</dbReference>
<proteinExistence type="predicted"/>
<dbReference type="GeneID" id="22580024"/>
<dbReference type="RefSeq" id="XP_010755708.1">
    <property type="nucleotide sequence ID" value="XM_010757406.1"/>
</dbReference>
<feature type="region of interest" description="Disordered" evidence="1">
    <location>
        <begin position="32"/>
        <end position="58"/>
    </location>
</feature>
<accession>C1FZU6</accession>
<dbReference type="InParanoid" id="C1FZU6"/>
<evidence type="ECO:0000256" key="1">
    <source>
        <dbReference type="SAM" id="MobiDB-lite"/>
    </source>
</evidence>
<evidence type="ECO:0000313" key="2">
    <source>
        <dbReference type="EMBL" id="EEH43847.2"/>
    </source>
</evidence>